<feature type="domain" description="CMP/dCMP-type deaminase" evidence="3">
    <location>
        <begin position="1"/>
        <end position="117"/>
    </location>
</feature>
<keyword evidence="2" id="KW-0862">Zinc</keyword>
<dbReference type="PROSITE" id="PS00903">
    <property type="entry name" value="CYT_DCMP_DEAMINASES_1"/>
    <property type="match status" value="1"/>
</dbReference>
<dbReference type="GO" id="GO:0016787">
    <property type="term" value="F:hydrolase activity"/>
    <property type="evidence" value="ECO:0007669"/>
    <property type="project" value="InterPro"/>
</dbReference>
<keyword evidence="1" id="KW-0479">Metal-binding</keyword>
<dbReference type="GO" id="GO:0008270">
    <property type="term" value="F:zinc ion binding"/>
    <property type="evidence" value="ECO:0007669"/>
    <property type="project" value="InterPro"/>
</dbReference>
<dbReference type="PANTHER" id="PTHR11079">
    <property type="entry name" value="CYTOSINE DEAMINASE FAMILY MEMBER"/>
    <property type="match status" value="1"/>
</dbReference>
<dbReference type="CDD" id="cd01285">
    <property type="entry name" value="nucleoside_deaminase"/>
    <property type="match status" value="1"/>
</dbReference>
<protein>
    <submittedName>
        <fullName evidence="4">Nucleoside deaminase</fullName>
    </submittedName>
</protein>
<dbReference type="PROSITE" id="PS51747">
    <property type="entry name" value="CYT_DCMP_DEAMINASES_2"/>
    <property type="match status" value="1"/>
</dbReference>
<reference evidence="4" key="1">
    <citation type="journal article" date="2020" name="mSystems">
        <title>Genome- and Community-Level Interaction Insights into Carbon Utilization and Element Cycling Functions of Hydrothermarchaeota in Hydrothermal Sediment.</title>
        <authorList>
            <person name="Zhou Z."/>
            <person name="Liu Y."/>
            <person name="Xu W."/>
            <person name="Pan J."/>
            <person name="Luo Z.H."/>
            <person name="Li M."/>
        </authorList>
    </citation>
    <scope>NUCLEOTIDE SEQUENCE [LARGE SCALE GENOMIC DNA]</scope>
    <source>
        <strain evidence="4">SpSt-86</strain>
    </source>
</reference>
<comment type="caution">
    <text evidence="4">The sequence shown here is derived from an EMBL/GenBank/DDBJ whole genome shotgun (WGS) entry which is preliminary data.</text>
</comment>
<evidence type="ECO:0000313" key="4">
    <source>
        <dbReference type="EMBL" id="HGZ79610.1"/>
    </source>
</evidence>
<dbReference type="PANTHER" id="PTHR11079:SF162">
    <property type="entry name" value="RIBOFLAVIN BIOSYNTHESIS PROTEIN PYRD, CHLOROPLASTIC"/>
    <property type="match status" value="1"/>
</dbReference>
<evidence type="ECO:0000256" key="1">
    <source>
        <dbReference type="ARBA" id="ARBA00022723"/>
    </source>
</evidence>
<dbReference type="InterPro" id="IPR016193">
    <property type="entry name" value="Cytidine_deaminase-like"/>
</dbReference>
<evidence type="ECO:0000259" key="3">
    <source>
        <dbReference type="PROSITE" id="PS51747"/>
    </source>
</evidence>
<dbReference type="AlphaFoldDB" id="A0A832I763"/>
<organism evidence="4">
    <name type="scientific">Pseudothermotoga hypogea</name>
    <dbReference type="NCBI Taxonomy" id="57487"/>
    <lineage>
        <taxon>Bacteria</taxon>
        <taxon>Thermotogati</taxon>
        <taxon>Thermotogota</taxon>
        <taxon>Thermotogae</taxon>
        <taxon>Thermotogales</taxon>
        <taxon>Thermotogaceae</taxon>
        <taxon>Pseudothermotoga</taxon>
    </lineage>
</organism>
<dbReference type="InterPro" id="IPR002125">
    <property type="entry name" value="CMP_dCMP_dom"/>
</dbReference>
<dbReference type="EMBL" id="DTKQ01000048">
    <property type="protein sequence ID" value="HGZ79610.1"/>
    <property type="molecule type" value="Genomic_DNA"/>
</dbReference>
<accession>A0A832I763</accession>
<dbReference type="SUPFAM" id="SSF53927">
    <property type="entry name" value="Cytidine deaminase-like"/>
    <property type="match status" value="1"/>
</dbReference>
<dbReference type="Gene3D" id="3.40.140.10">
    <property type="entry name" value="Cytidine Deaminase, domain 2"/>
    <property type="match status" value="1"/>
</dbReference>
<dbReference type="InterPro" id="IPR016192">
    <property type="entry name" value="APOBEC/CMP_deaminase_Zn-bd"/>
</dbReference>
<evidence type="ECO:0000256" key="2">
    <source>
        <dbReference type="ARBA" id="ARBA00022833"/>
    </source>
</evidence>
<sequence length="205" mass="22789">MMEIEVVELCLESLRSGCFPVGSVITNAEGQIISKGRNTIHESEPKGYPVFGNSIAHAELNALVSMKRIPDDLDVSDYVIYTSMEPCVMCFGAIYMSGIKNVVYGMKDGVGGGLNLYGLTQYYSRKKINISQNKKLEKIQAVLVGFLCDKSYVQRAGFWQTYISMYPAEYSIAEQLRESGVYDKIMANELGAAQFIDIVERSTRG</sequence>
<proteinExistence type="predicted"/>
<name>A0A832I763_9THEM</name>
<gene>
    <name evidence="4" type="ORF">ENW55_06470</name>
</gene>
<dbReference type="Pfam" id="PF00383">
    <property type="entry name" value="dCMP_cyt_deam_1"/>
    <property type="match status" value="1"/>
</dbReference>